<dbReference type="InterPro" id="IPR005572">
    <property type="entry name" value="Anti-sigma_E_RseA_N"/>
</dbReference>
<gene>
    <name evidence="3" type="ORF">J2739_004733</name>
</gene>
<evidence type="ECO:0000256" key="1">
    <source>
        <dbReference type="SAM" id="MobiDB-lite"/>
    </source>
</evidence>
<dbReference type="Proteomes" id="UP001184230">
    <property type="component" value="Unassembled WGS sequence"/>
</dbReference>
<dbReference type="InterPro" id="IPR052383">
    <property type="entry name" value="Anti-sigma-E_RseA-like"/>
</dbReference>
<dbReference type="EMBL" id="JAVDRF010000013">
    <property type="protein sequence ID" value="MDR6538938.1"/>
    <property type="molecule type" value="Genomic_DNA"/>
</dbReference>
<evidence type="ECO:0000313" key="4">
    <source>
        <dbReference type="Proteomes" id="UP001184230"/>
    </source>
</evidence>
<comment type="caution">
    <text evidence="3">The sequence shown here is derived from an EMBL/GenBank/DDBJ whole genome shotgun (WGS) entry which is preliminary data.</text>
</comment>
<evidence type="ECO:0000313" key="3">
    <source>
        <dbReference type="EMBL" id="MDR6538938.1"/>
    </source>
</evidence>
<reference evidence="3 4" key="1">
    <citation type="submission" date="2023-07" db="EMBL/GenBank/DDBJ databases">
        <title>Sorghum-associated microbial communities from plants grown in Nebraska, USA.</title>
        <authorList>
            <person name="Schachtman D."/>
        </authorList>
    </citation>
    <scope>NUCLEOTIDE SEQUENCE [LARGE SCALE GENOMIC DNA]</scope>
    <source>
        <strain evidence="3 4">DS1781</strain>
    </source>
</reference>
<dbReference type="InterPro" id="IPR036147">
    <property type="entry name" value="Anti-sigma_E_RseA_N_sf"/>
</dbReference>
<accession>A0ABU1NKE7</accession>
<name>A0ABU1NKE7_9BURK</name>
<evidence type="ECO:0000259" key="2">
    <source>
        <dbReference type="Pfam" id="PF03872"/>
    </source>
</evidence>
<feature type="domain" description="Anti sigma-E protein RseA N-terminal" evidence="2">
    <location>
        <begin position="8"/>
        <end position="83"/>
    </location>
</feature>
<feature type="region of interest" description="Disordered" evidence="1">
    <location>
        <begin position="192"/>
        <end position="215"/>
    </location>
</feature>
<dbReference type="PANTHER" id="PTHR38104:SF1">
    <property type="entry name" value="ANTI-SIGMA-E FACTOR RSEA"/>
    <property type="match status" value="1"/>
</dbReference>
<dbReference type="Gene3D" id="1.10.10.880">
    <property type="entry name" value="Anti sigma-E protein RseA, N-terminal domain"/>
    <property type="match status" value="1"/>
</dbReference>
<keyword evidence="4" id="KW-1185">Reference proteome</keyword>
<dbReference type="CDD" id="cd16328">
    <property type="entry name" value="RseA_N"/>
    <property type="match status" value="1"/>
</dbReference>
<sequence>MKQSTTVHEQVSALADGHLRDDEFAQVIDKVCNNDELRATWHAYHVVGDVLRSGVHTACSDSSRFLSRLQQRLAAEPSAPVLAPDVSVAVPALRRAEAANEPVFRWKLVAGAASLAAAAAISWNWVGGTPQPAALLAQQQQQQQVSGSVLAASGPSPQAASVLTPMRVVVGNGNPQVMLRDPRLDQLLEAHQQAGGASQMPSGFLRNATFDGPSR</sequence>
<protein>
    <submittedName>
        <fullName evidence="3">Sigma-E factor negative regulatory protein RseA</fullName>
    </submittedName>
</protein>
<dbReference type="SUPFAM" id="SSF89069">
    <property type="entry name" value="N-terminal, cytoplasmic domain of anti-sigmaE factor RseA"/>
    <property type="match status" value="1"/>
</dbReference>
<proteinExistence type="predicted"/>
<organism evidence="3 4">
    <name type="scientific">Variovorax soli</name>
    <dbReference type="NCBI Taxonomy" id="376815"/>
    <lineage>
        <taxon>Bacteria</taxon>
        <taxon>Pseudomonadati</taxon>
        <taxon>Pseudomonadota</taxon>
        <taxon>Betaproteobacteria</taxon>
        <taxon>Burkholderiales</taxon>
        <taxon>Comamonadaceae</taxon>
        <taxon>Variovorax</taxon>
    </lineage>
</organism>
<dbReference type="Pfam" id="PF03872">
    <property type="entry name" value="RseA_N"/>
    <property type="match status" value="1"/>
</dbReference>
<dbReference type="RefSeq" id="WP_309906211.1">
    <property type="nucleotide sequence ID" value="NZ_JAVDRF010000013.1"/>
</dbReference>
<dbReference type="PANTHER" id="PTHR38104">
    <property type="match status" value="1"/>
</dbReference>